<evidence type="ECO:0000256" key="4">
    <source>
        <dbReference type="SAM" id="SignalP"/>
    </source>
</evidence>
<evidence type="ECO:0000313" key="7">
    <source>
        <dbReference type="Proteomes" id="UP000481037"/>
    </source>
</evidence>
<dbReference type="GO" id="GO:0001530">
    <property type="term" value="F:lipopolysaccharide binding"/>
    <property type="evidence" value="ECO:0007669"/>
    <property type="project" value="InterPro"/>
</dbReference>
<dbReference type="Gene3D" id="2.60.450.10">
    <property type="entry name" value="Lipopolysaccharide (LPS) transport protein A like domain"/>
    <property type="match status" value="1"/>
</dbReference>
<accession>A0A6L5Q969</accession>
<dbReference type="GO" id="GO:0009279">
    <property type="term" value="C:cell outer membrane"/>
    <property type="evidence" value="ECO:0007669"/>
    <property type="project" value="TreeGrafter"/>
</dbReference>
<dbReference type="Proteomes" id="UP000481037">
    <property type="component" value="Unassembled WGS sequence"/>
</dbReference>
<keyword evidence="2 4" id="KW-0732">Signal</keyword>
<dbReference type="GO" id="GO:0030288">
    <property type="term" value="C:outer membrane-bounded periplasmic space"/>
    <property type="evidence" value="ECO:0007669"/>
    <property type="project" value="TreeGrafter"/>
</dbReference>
<evidence type="ECO:0000256" key="1">
    <source>
        <dbReference type="ARBA" id="ARBA00022448"/>
    </source>
</evidence>
<gene>
    <name evidence="6" type="primary">lptA</name>
    <name evidence="6" type="ORF">GJ697_00830</name>
</gene>
<keyword evidence="3" id="KW-0574">Periplasm</keyword>
<dbReference type="AlphaFoldDB" id="A0A6L5Q969"/>
<dbReference type="GO" id="GO:0015920">
    <property type="term" value="P:lipopolysaccharide transport"/>
    <property type="evidence" value="ECO:0007669"/>
    <property type="project" value="InterPro"/>
</dbReference>
<evidence type="ECO:0000313" key="6">
    <source>
        <dbReference type="EMBL" id="MRX06373.1"/>
    </source>
</evidence>
<reference evidence="6 7" key="1">
    <citation type="submission" date="2019-11" db="EMBL/GenBank/DDBJ databases">
        <title>Novel species isolated from a subtropical stream in China.</title>
        <authorList>
            <person name="Lu H."/>
        </authorList>
    </citation>
    <scope>NUCLEOTIDE SEQUENCE [LARGE SCALE GENOMIC DNA]</scope>
    <source>
        <strain evidence="6 7">FT25W</strain>
    </source>
</reference>
<keyword evidence="7" id="KW-1185">Reference proteome</keyword>
<dbReference type="PANTHER" id="PTHR36504:SF1">
    <property type="entry name" value="LIPOPOLYSACCHARIDE EXPORT SYSTEM PROTEIN LPTA"/>
    <property type="match status" value="1"/>
</dbReference>
<dbReference type="EMBL" id="WKJM01000001">
    <property type="protein sequence ID" value="MRX06373.1"/>
    <property type="molecule type" value="Genomic_DNA"/>
</dbReference>
<feature type="domain" description="Organic solvent tolerance-like N-terminal" evidence="5">
    <location>
        <begin position="39"/>
        <end position="150"/>
    </location>
</feature>
<dbReference type="InterPro" id="IPR014340">
    <property type="entry name" value="LptA"/>
</dbReference>
<dbReference type="NCBIfam" id="TIGR03002">
    <property type="entry name" value="outer_YhbN_LptA"/>
    <property type="match status" value="1"/>
</dbReference>
<proteinExistence type="predicted"/>
<organism evidence="6 7">
    <name type="scientific">Duganella alba</name>
    <dbReference type="NCBI Taxonomy" id="2666081"/>
    <lineage>
        <taxon>Bacteria</taxon>
        <taxon>Pseudomonadati</taxon>
        <taxon>Pseudomonadota</taxon>
        <taxon>Betaproteobacteria</taxon>
        <taxon>Burkholderiales</taxon>
        <taxon>Oxalobacteraceae</taxon>
        <taxon>Telluria group</taxon>
        <taxon>Duganella</taxon>
    </lineage>
</organism>
<dbReference type="GO" id="GO:0017089">
    <property type="term" value="F:glycolipid transfer activity"/>
    <property type="evidence" value="ECO:0007669"/>
    <property type="project" value="TreeGrafter"/>
</dbReference>
<protein>
    <submittedName>
        <fullName evidence="6">Lipopolysaccharide transport periplasmic protein LptA</fullName>
    </submittedName>
</protein>
<dbReference type="Pfam" id="PF03968">
    <property type="entry name" value="LptD_N"/>
    <property type="match status" value="1"/>
</dbReference>
<evidence type="ECO:0000256" key="2">
    <source>
        <dbReference type="ARBA" id="ARBA00022729"/>
    </source>
</evidence>
<comment type="caution">
    <text evidence="6">The sequence shown here is derived from an EMBL/GenBank/DDBJ whole genome shotgun (WGS) entry which is preliminary data.</text>
</comment>
<name>A0A6L5Q969_9BURK</name>
<dbReference type="InterPro" id="IPR005653">
    <property type="entry name" value="OstA-like_N"/>
</dbReference>
<dbReference type="RefSeq" id="WP_154361718.1">
    <property type="nucleotide sequence ID" value="NZ_WKJM01000001.1"/>
</dbReference>
<evidence type="ECO:0000256" key="3">
    <source>
        <dbReference type="ARBA" id="ARBA00022764"/>
    </source>
</evidence>
<evidence type="ECO:0000259" key="5">
    <source>
        <dbReference type="Pfam" id="PF03968"/>
    </source>
</evidence>
<feature type="signal peptide" evidence="4">
    <location>
        <begin position="1"/>
        <end position="20"/>
    </location>
</feature>
<dbReference type="PANTHER" id="PTHR36504">
    <property type="entry name" value="LIPOPOLYSACCHARIDE EXPORT SYSTEM PROTEIN LPTA"/>
    <property type="match status" value="1"/>
</dbReference>
<keyword evidence="1" id="KW-0813">Transport</keyword>
<feature type="chain" id="PRO_5027000255" evidence="4">
    <location>
        <begin position="21"/>
        <end position="192"/>
    </location>
</feature>
<sequence>MKKTFLLLCGLLACVSAAQAERNDSFQKTVIRARDGAGDLVHKVTTLTGKIEVRRGTLLIQAEHGILTEDAQGYQHIVLSTLPGEKPVFFRQKRDGGENLWMEGEALQVEYDEKAELVDLSSDAKVRRTADAVVTDEVTGEHIIYKSREEKYFVTQLPGGSPVADRRGVMVLQPVRKDPLISPASATASTHQ</sequence>
<dbReference type="InterPro" id="IPR052037">
    <property type="entry name" value="LPS_export_LptA"/>
</dbReference>